<organism evidence="1 2">
    <name type="scientific">Pedobacter caeni</name>
    <dbReference type="NCBI Taxonomy" id="288992"/>
    <lineage>
        <taxon>Bacteria</taxon>
        <taxon>Pseudomonadati</taxon>
        <taxon>Bacteroidota</taxon>
        <taxon>Sphingobacteriia</taxon>
        <taxon>Sphingobacteriales</taxon>
        <taxon>Sphingobacteriaceae</taxon>
        <taxon>Pedobacter</taxon>
    </lineage>
</organism>
<name>A0A1M5JKT6_9SPHI</name>
<keyword evidence="2" id="KW-1185">Reference proteome</keyword>
<evidence type="ECO:0000313" key="2">
    <source>
        <dbReference type="Proteomes" id="UP000184287"/>
    </source>
</evidence>
<reference evidence="2" key="1">
    <citation type="submission" date="2016-11" db="EMBL/GenBank/DDBJ databases">
        <authorList>
            <person name="Varghese N."/>
            <person name="Submissions S."/>
        </authorList>
    </citation>
    <scope>NUCLEOTIDE SEQUENCE [LARGE SCALE GENOMIC DNA]</scope>
    <source>
        <strain evidence="2">DSM 16990</strain>
    </source>
</reference>
<dbReference type="RefSeq" id="WP_073235035.1">
    <property type="nucleotide sequence ID" value="NZ_FQUQ01000005.1"/>
</dbReference>
<dbReference type="OrthoDB" id="2086634at2"/>
<sequence length="112" mass="12811">MGSCYELRISSDSDQKIAIESILGKSDGDPDFSWWRMVIEEDAPLFNEALPHFLNLLEHQIDELTLIGISADLISIWYLYAYEGQCNMEFGPDFTRRLGKLGVSLCISCWEK</sequence>
<dbReference type="Proteomes" id="UP000184287">
    <property type="component" value="Unassembled WGS sequence"/>
</dbReference>
<protein>
    <recommendedName>
        <fullName evidence="3">DUF4279 domain-containing protein</fullName>
    </recommendedName>
</protein>
<dbReference type="STRING" id="288992.SAMN04488522_105393"/>
<dbReference type="AlphaFoldDB" id="A0A1M5JKT6"/>
<dbReference type="EMBL" id="FQUQ01000005">
    <property type="protein sequence ID" value="SHG40879.1"/>
    <property type="molecule type" value="Genomic_DNA"/>
</dbReference>
<evidence type="ECO:0008006" key="3">
    <source>
        <dbReference type="Google" id="ProtNLM"/>
    </source>
</evidence>
<proteinExistence type="predicted"/>
<accession>A0A1M5JKT6</accession>
<evidence type="ECO:0000313" key="1">
    <source>
        <dbReference type="EMBL" id="SHG40879.1"/>
    </source>
</evidence>
<gene>
    <name evidence="1" type="ORF">SAMN04488522_105393</name>
</gene>